<dbReference type="SUPFAM" id="SSF57716">
    <property type="entry name" value="Glucocorticoid receptor-like (DNA-binding domain)"/>
    <property type="match status" value="2"/>
</dbReference>
<feature type="compositionally biased region" description="Low complexity" evidence="9">
    <location>
        <begin position="307"/>
        <end position="317"/>
    </location>
</feature>
<dbReference type="GO" id="GO:0005634">
    <property type="term" value="C:nucleus"/>
    <property type="evidence" value="ECO:0007669"/>
    <property type="project" value="UniProtKB-SubCell"/>
</dbReference>
<keyword evidence="2" id="KW-0479">Metal-binding</keyword>
<organism evidence="11 12">
    <name type="scientific">Ditylenchus destructor</name>
    <dbReference type="NCBI Taxonomy" id="166010"/>
    <lineage>
        <taxon>Eukaryota</taxon>
        <taxon>Metazoa</taxon>
        <taxon>Ecdysozoa</taxon>
        <taxon>Nematoda</taxon>
        <taxon>Chromadorea</taxon>
        <taxon>Rhabditida</taxon>
        <taxon>Tylenchina</taxon>
        <taxon>Tylenchomorpha</taxon>
        <taxon>Sphaerularioidea</taxon>
        <taxon>Anguinidae</taxon>
        <taxon>Anguininae</taxon>
        <taxon>Ditylenchus</taxon>
    </lineage>
</organism>
<evidence type="ECO:0000313" key="11">
    <source>
        <dbReference type="EMBL" id="KAI1714491.1"/>
    </source>
</evidence>
<dbReference type="GO" id="GO:0000978">
    <property type="term" value="F:RNA polymerase II cis-regulatory region sequence-specific DNA binding"/>
    <property type="evidence" value="ECO:0007669"/>
    <property type="project" value="TreeGrafter"/>
</dbReference>
<dbReference type="InterPro" id="IPR039355">
    <property type="entry name" value="Transcription_factor_GATA"/>
</dbReference>
<dbReference type="GO" id="GO:0008270">
    <property type="term" value="F:zinc ion binding"/>
    <property type="evidence" value="ECO:0007669"/>
    <property type="project" value="UniProtKB-KW"/>
</dbReference>
<comment type="subcellular location">
    <subcellularLocation>
        <location evidence="1">Nucleus</location>
    </subcellularLocation>
</comment>
<keyword evidence="4" id="KW-0862">Zinc</keyword>
<feature type="domain" description="GATA-type" evidence="10">
    <location>
        <begin position="322"/>
        <end position="378"/>
    </location>
</feature>
<feature type="compositionally biased region" description="Low complexity" evidence="9">
    <location>
        <begin position="239"/>
        <end position="254"/>
    </location>
</feature>
<evidence type="ECO:0000256" key="3">
    <source>
        <dbReference type="ARBA" id="ARBA00022771"/>
    </source>
</evidence>
<dbReference type="GO" id="GO:0045944">
    <property type="term" value="P:positive regulation of transcription by RNA polymerase II"/>
    <property type="evidence" value="ECO:0007669"/>
    <property type="project" value="TreeGrafter"/>
</dbReference>
<evidence type="ECO:0000256" key="5">
    <source>
        <dbReference type="ARBA" id="ARBA00023015"/>
    </source>
</evidence>
<dbReference type="Gene3D" id="3.30.50.10">
    <property type="entry name" value="Erythroid Transcription Factor GATA-1, subunit A"/>
    <property type="match status" value="2"/>
</dbReference>
<accession>A0AAD4N2A4</accession>
<evidence type="ECO:0000256" key="7">
    <source>
        <dbReference type="ARBA" id="ARBA00023242"/>
    </source>
</evidence>
<feature type="region of interest" description="Disordered" evidence="9">
    <location>
        <begin position="233"/>
        <end position="328"/>
    </location>
</feature>
<keyword evidence="3 8" id="KW-0863">Zinc-finger</keyword>
<keyword evidence="5" id="KW-0805">Transcription regulation</keyword>
<dbReference type="EMBL" id="JAKKPZ010000013">
    <property type="protein sequence ID" value="KAI1714491.1"/>
    <property type="molecule type" value="Genomic_DNA"/>
</dbReference>
<feature type="compositionally biased region" description="Polar residues" evidence="9">
    <location>
        <begin position="261"/>
        <end position="279"/>
    </location>
</feature>
<keyword evidence="12" id="KW-1185">Reference proteome</keyword>
<feature type="region of interest" description="Disordered" evidence="9">
    <location>
        <begin position="19"/>
        <end position="53"/>
    </location>
</feature>
<dbReference type="FunFam" id="3.30.50.10:FF:000002">
    <property type="entry name" value="Gata transcription factor gatad"/>
    <property type="match status" value="1"/>
</dbReference>
<keyword evidence="7" id="KW-0539">Nucleus</keyword>
<feature type="compositionally biased region" description="Basic and acidic residues" evidence="9">
    <location>
        <begin position="42"/>
        <end position="53"/>
    </location>
</feature>
<evidence type="ECO:0000256" key="4">
    <source>
        <dbReference type="ARBA" id="ARBA00022833"/>
    </source>
</evidence>
<evidence type="ECO:0000256" key="1">
    <source>
        <dbReference type="ARBA" id="ARBA00004123"/>
    </source>
</evidence>
<dbReference type="PROSITE" id="PS00344">
    <property type="entry name" value="GATA_ZN_FINGER_1"/>
    <property type="match status" value="1"/>
</dbReference>
<dbReference type="PANTHER" id="PTHR10071:SF281">
    <property type="entry name" value="BOX A-BINDING FACTOR-RELATED"/>
    <property type="match status" value="1"/>
</dbReference>
<evidence type="ECO:0000259" key="10">
    <source>
        <dbReference type="PROSITE" id="PS50114"/>
    </source>
</evidence>
<dbReference type="GO" id="GO:0045165">
    <property type="term" value="P:cell fate commitment"/>
    <property type="evidence" value="ECO:0007669"/>
    <property type="project" value="TreeGrafter"/>
</dbReference>
<evidence type="ECO:0000256" key="8">
    <source>
        <dbReference type="PROSITE-ProRule" id="PRU00094"/>
    </source>
</evidence>
<dbReference type="GO" id="GO:0000122">
    <property type="term" value="P:negative regulation of transcription by RNA polymerase II"/>
    <property type="evidence" value="ECO:0007669"/>
    <property type="project" value="TreeGrafter"/>
</dbReference>
<dbReference type="GO" id="GO:0000981">
    <property type="term" value="F:DNA-binding transcription factor activity, RNA polymerase II-specific"/>
    <property type="evidence" value="ECO:0007669"/>
    <property type="project" value="TreeGrafter"/>
</dbReference>
<comment type="caution">
    <text evidence="11">The sequence shown here is derived from an EMBL/GenBank/DDBJ whole genome shotgun (WGS) entry which is preliminary data.</text>
</comment>
<protein>
    <submittedName>
        <fullName evidence="11">GATA zinc finger domain-containing protein</fullName>
    </submittedName>
</protein>
<dbReference type="InterPro" id="IPR000679">
    <property type="entry name" value="Znf_GATA"/>
</dbReference>
<evidence type="ECO:0000256" key="9">
    <source>
        <dbReference type="SAM" id="MobiDB-lite"/>
    </source>
</evidence>
<dbReference type="PANTHER" id="PTHR10071">
    <property type="entry name" value="TRANSCRIPTION FACTOR GATA FAMILY MEMBER"/>
    <property type="match status" value="1"/>
</dbReference>
<proteinExistence type="predicted"/>
<feature type="domain" description="GATA-type" evidence="10">
    <location>
        <begin position="377"/>
        <end position="430"/>
    </location>
</feature>
<evidence type="ECO:0000256" key="2">
    <source>
        <dbReference type="ARBA" id="ARBA00022723"/>
    </source>
</evidence>
<dbReference type="PRINTS" id="PR00619">
    <property type="entry name" value="GATAZNFINGER"/>
</dbReference>
<dbReference type="PROSITE" id="PS50114">
    <property type="entry name" value="GATA_ZN_FINGER_2"/>
    <property type="match status" value="2"/>
</dbReference>
<evidence type="ECO:0000313" key="12">
    <source>
        <dbReference type="Proteomes" id="UP001201812"/>
    </source>
</evidence>
<dbReference type="AlphaFoldDB" id="A0AAD4N2A4"/>
<dbReference type="InterPro" id="IPR013088">
    <property type="entry name" value="Znf_NHR/GATA"/>
</dbReference>
<sequence length="665" mass="72749">MTQEEFKFVAAANLHQLYQQQQQHEPIDTSDGSQRQQQQLEHAQRTSVDSKQHNAAETMIVPGTEQNGDSLPDVEQNGVNANVAAEIQANAMFSSHKQNSINLYPSDHMSSNPLNGQLYYQGAQFKNDYSNSNFYGSQFLLWSQQNIPSAPMNGMQVQSTNAGDLNSMMTAAATAPAHMFVGDDTAAMFAAQNSANQFFHNAPNNGTNIYAQQQNDLYYGQQATNNFLNSTTQQHNRLSGCSSGSSHEMSVGEEPVPDEASSPNQLGQQIPTENGQESRQLPPHFMPETKVGINSHRDQQTSPSVKSADSAANNASNRGKKNTDGRECANCGASSTPLWRRDTNGNYLCNACGLYQKMNSGARRPLERPKKRQNTQKRTGVICANCHTVTTTLWRRDNKQQTVCNACGLYYKLHSVPRPINMKKETIQQRNRKLNNSSKSCQPATKSLHVVKKEKLHHNIKYEEVEQPANAFPNPIPTNNGNVVDFFAQHQATAANQSQVDPLMTLQQQQQQLCSQNNINIHHWHHVATPVPLPAFHADSALLFDTKGMLPSAFEKPVSTNSTTNWPGFGGTPTSAATCGTPNNAYHLQNLPANCATAAAAAAAYPSLFFQPNSGTAMAVGGDPHSAAAVSPLFIGKDCGGHHLHQNSHSNGQKAFQKSPIFPAW</sequence>
<gene>
    <name evidence="11" type="ORF">DdX_08586</name>
</gene>
<dbReference type="Proteomes" id="UP001201812">
    <property type="component" value="Unassembled WGS sequence"/>
</dbReference>
<evidence type="ECO:0000256" key="6">
    <source>
        <dbReference type="ARBA" id="ARBA00023163"/>
    </source>
</evidence>
<name>A0AAD4N2A4_9BILA</name>
<dbReference type="Pfam" id="PF00320">
    <property type="entry name" value="GATA"/>
    <property type="match status" value="2"/>
</dbReference>
<dbReference type="SMART" id="SM00401">
    <property type="entry name" value="ZnF_GATA"/>
    <property type="match status" value="2"/>
</dbReference>
<reference evidence="11" key="1">
    <citation type="submission" date="2022-01" db="EMBL/GenBank/DDBJ databases">
        <title>Genome Sequence Resource for Two Populations of Ditylenchus destructor, the Migratory Endoparasitic Phytonematode.</title>
        <authorList>
            <person name="Zhang H."/>
            <person name="Lin R."/>
            <person name="Xie B."/>
        </authorList>
    </citation>
    <scope>NUCLEOTIDE SEQUENCE</scope>
    <source>
        <strain evidence="11">BazhouSP</strain>
    </source>
</reference>
<dbReference type="CDD" id="cd00202">
    <property type="entry name" value="ZnF_GATA"/>
    <property type="match status" value="2"/>
</dbReference>
<keyword evidence="6" id="KW-0804">Transcription</keyword>